<proteinExistence type="inferred from homology"/>
<dbReference type="SUPFAM" id="SSF82771">
    <property type="entry name" value="GIY-YIG endonuclease"/>
    <property type="match status" value="1"/>
</dbReference>
<dbReference type="PROSITE" id="PS50164">
    <property type="entry name" value="GIY_YIG"/>
    <property type="match status" value="1"/>
</dbReference>
<feature type="domain" description="GIY-YIG" evidence="2">
    <location>
        <begin position="2"/>
        <end position="78"/>
    </location>
</feature>
<organism evidence="3 4">
    <name type="scientific">Flavobacterium chilense</name>
    <dbReference type="NCBI Taxonomy" id="946677"/>
    <lineage>
        <taxon>Bacteria</taxon>
        <taxon>Pseudomonadati</taxon>
        <taxon>Bacteroidota</taxon>
        <taxon>Flavobacteriia</taxon>
        <taxon>Flavobacteriales</taxon>
        <taxon>Flavobacteriaceae</taxon>
        <taxon>Flavobacterium</taxon>
    </lineage>
</organism>
<dbReference type="PANTHER" id="PTHR34477">
    <property type="entry name" value="UPF0213 PROTEIN YHBQ"/>
    <property type="match status" value="1"/>
</dbReference>
<evidence type="ECO:0000313" key="3">
    <source>
        <dbReference type="EMBL" id="SHM16516.1"/>
    </source>
</evidence>
<evidence type="ECO:0000313" key="4">
    <source>
        <dbReference type="Proteomes" id="UP000184028"/>
    </source>
</evidence>
<keyword evidence="3" id="KW-0255">Endonuclease</keyword>
<dbReference type="InterPro" id="IPR050190">
    <property type="entry name" value="UPF0213_domain"/>
</dbReference>
<dbReference type="RefSeq" id="WP_068843894.1">
    <property type="nucleotide sequence ID" value="NZ_FRBT01000004.1"/>
</dbReference>
<evidence type="ECO:0000256" key="1">
    <source>
        <dbReference type="ARBA" id="ARBA00007435"/>
    </source>
</evidence>
<gene>
    <name evidence="3" type="ORF">SAMN05444484_104243</name>
</gene>
<dbReference type="GO" id="GO:0004519">
    <property type="term" value="F:endonuclease activity"/>
    <property type="evidence" value="ECO:0007669"/>
    <property type="project" value="UniProtKB-KW"/>
</dbReference>
<sequence>MKRYYVYILKCSDNSYYTGFTNDITRRINEHNFGLNKESYTYDKRPLELVFCTEFNDVNQAILFEKQIKGWSRKKKEVIINDKWEDLKKLSACLNETSHKNLNKKEL</sequence>
<keyword evidence="3" id="KW-0378">Hydrolase</keyword>
<dbReference type="Proteomes" id="UP000184028">
    <property type="component" value="Unassembled WGS sequence"/>
</dbReference>
<keyword evidence="4" id="KW-1185">Reference proteome</keyword>
<dbReference type="InterPro" id="IPR035901">
    <property type="entry name" value="GIY-YIG_endonuc_sf"/>
</dbReference>
<protein>
    <submittedName>
        <fullName evidence="3">Putative endonuclease</fullName>
    </submittedName>
</protein>
<dbReference type="AlphaFoldDB" id="A0A1M7GK05"/>
<reference evidence="4" key="1">
    <citation type="submission" date="2016-11" db="EMBL/GenBank/DDBJ databases">
        <authorList>
            <person name="Varghese N."/>
            <person name="Submissions S."/>
        </authorList>
    </citation>
    <scope>NUCLEOTIDE SEQUENCE [LARGE SCALE GENOMIC DNA]</scope>
    <source>
        <strain evidence="4">DSM 24724</strain>
    </source>
</reference>
<dbReference type="EMBL" id="FRBT01000004">
    <property type="protein sequence ID" value="SHM16516.1"/>
    <property type="molecule type" value="Genomic_DNA"/>
</dbReference>
<keyword evidence="3" id="KW-0540">Nuclease</keyword>
<dbReference type="OrthoDB" id="1495241at2"/>
<evidence type="ECO:0000259" key="2">
    <source>
        <dbReference type="PROSITE" id="PS50164"/>
    </source>
</evidence>
<dbReference type="STRING" id="946677.SAMN05444484_104243"/>
<accession>A0A1M7GK05</accession>
<dbReference type="InterPro" id="IPR000305">
    <property type="entry name" value="GIY-YIG_endonuc"/>
</dbReference>
<comment type="similarity">
    <text evidence="1">Belongs to the UPF0213 family.</text>
</comment>
<dbReference type="Gene3D" id="3.40.1440.10">
    <property type="entry name" value="GIY-YIG endonuclease"/>
    <property type="match status" value="1"/>
</dbReference>
<dbReference type="CDD" id="cd10456">
    <property type="entry name" value="GIY-YIG_UPF0213"/>
    <property type="match status" value="1"/>
</dbReference>
<name>A0A1M7GK05_9FLAO</name>
<dbReference type="PANTHER" id="PTHR34477:SF1">
    <property type="entry name" value="UPF0213 PROTEIN YHBQ"/>
    <property type="match status" value="1"/>
</dbReference>
<dbReference type="Pfam" id="PF01541">
    <property type="entry name" value="GIY-YIG"/>
    <property type="match status" value="1"/>
</dbReference>